<comment type="caution">
    <text evidence="2">The sequence shown here is derived from an EMBL/GenBank/DDBJ whole genome shotgun (WGS) entry which is preliminary data.</text>
</comment>
<keyword evidence="1" id="KW-1133">Transmembrane helix</keyword>
<accession>A0A0F9KIK1</accession>
<protein>
    <submittedName>
        <fullName evidence="2">Uncharacterized protein</fullName>
    </submittedName>
</protein>
<keyword evidence="1" id="KW-0472">Membrane</keyword>
<organism evidence="2">
    <name type="scientific">marine sediment metagenome</name>
    <dbReference type="NCBI Taxonomy" id="412755"/>
    <lineage>
        <taxon>unclassified sequences</taxon>
        <taxon>metagenomes</taxon>
        <taxon>ecological metagenomes</taxon>
    </lineage>
</organism>
<reference evidence="2" key="1">
    <citation type="journal article" date="2015" name="Nature">
        <title>Complex archaea that bridge the gap between prokaryotes and eukaryotes.</title>
        <authorList>
            <person name="Spang A."/>
            <person name="Saw J.H."/>
            <person name="Jorgensen S.L."/>
            <person name="Zaremba-Niedzwiedzka K."/>
            <person name="Martijn J."/>
            <person name="Lind A.E."/>
            <person name="van Eijk R."/>
            <person name="Schleper C."/>
            <person name="Guy L."/>
            <person name="Ettema T.J."/>
        </authorList>
    </citation>
    <scope>NUCLEOTIDE SEQUENCE</scope>
</reference>
<name>A0A0F9KIK1_9ZZZZ</name>
<sequence length="111" mass="12326">MFADSKDKGLQANPISVCLVDAVVQRTPHKVALIGFAIAGLQIALLLTVPKKAFKHLNNNLLLQISKLSANVSDLKVRRYASFLFIKEIAVQSDNNRAYSYRHTNWSANVC</sequence>
<dbReference type="AlphaFoldDB" id="A0A0F9KIK1"/>
<dbReference type="EMBL" id="LAZR01009118">
    <property type="protein sequence ID" value="KKM74581.1"/>
    <property type="molecule type" value="Genomic_DNA"/>
</dbReference>
<gene>
    <name evidence="2" type="ORF">LCGC14_1398900</name>
</gene>
<evidence type="ECO:0000313" key="2">
    <source>
        <dbReference type="EMBL" id="KKM74581.1"/>
    </source>
</evidence>
<feature type="transmembrane region" description="Helical" evidence="1">
    <location>
        <begin position="31"/>
        <end position="49"/>
    </location>
</feature>
<keyword evidence="1" id="KW-0812">Transmembrane</keyword>
<proteinExistence type="predicted"/>
<evidence type="ECO:0000256" key="1">
    <source>
        <dbReference type="SAM" id="Phobius"/>
    </source>
</evidence>